<dbReference type="Gene3D" id="3.40.50.300">
    <property type="entry name" value="P-loop containing nucleotide triphosphate hydrolases"/>
    <property type="match status" value="1"/>
</dbReference>
<evidence type="ECO:0000259" key="2">
    <source>
        <dbReference type="Pfam" id="PF05970"/>
    </source>
</evidence>
<keyword evidence="1" id="KW-0378">Hydrolase</keyword>
<dbReference type="VEuPathDB" id="VectorBase:LDEU011423"/>
<keyword evidence="1" id="KW-0067">ATP-binding</keyword>
<dbReference type="InterPro" id="IPR051055">
    <property type="entry name" value="PIF1_helicase"/>
</dbReference>
<dbReference type="Pfam" id="PF05970">
    <property type="entry name" value="PIF1"/>
    <property type="match status" value="1"/>
</dbReference>
<comment type="catalytic activity">
    <reaction evidence="1">
        <text>ATP + H2O = ADP + phosphate + H(+)</text>
        <dbReference type="Rhea" id="RHEA:13065"/>
        <dbReference type="ChEBI" id="CHEBI:15377"/>
        <dbReference type="ChEBI" id="CHEBI:15378"/>
        <dbReference type="ChEBI" id="CHEBI:30616"/>
        <dbReference type="ChEBI" id="CHEBI:43474"/>
        <dbReference type="ChEBI" id="CHEBI:456216"/>
        <dbReference type="EC" id="5.6.2.3"/>
    </reaction>
</comment>
<dbReference type="GO" id="GO:0043139">
    <property type="term" value="F:5'-3' DNA helicase activity"/>
    <property type="evidence" value="ECO:0007669"/>
    <property type="project" value="UniProtKB-EC"/>
</dbReference>
<dbReference type="GO" id="GO:0000723">
    <property type="term" value="P:telomere maintenance"/>
    <property type="evidence" value="ECO:0007669"/>
    <property type="project" value="InterPro"/>
</dbReference>
<dbReference type="EC" id="5.6.2.3" evidence="1"/>
<dbReference type="PANTHER" id="PTHR47642:SF5">
    <property type="entry name" value="ATP-DEPENDENT DNA HELICASE"/>
    <property type="match status" value="1"/>
</dbReference>
<sequence length="517" mass="61013">MGHDGKTHSVRFRSISVMEMYHNMLGFPTCQSSLKVIYLPTDLDPEMKVLKNYHYMYGKDRTSEDVWVNSALDYYVHRPETDHQPPNFRHNMNDICYHDFFKFYNIDHNNYSKKEGLVHTLFPNTRVVPRTVPAVCRWHIIHMDEDIKKYCLQQLILYKPFRTYDDLFSADNINKDPIAECMTMGREKHPHFQFESISQMTFHYLEQMKQKQFDPKKILEYAQSLINRGYLTEEDLNLYIETLDFDISEIAATENNLFQQVWDFDNGETENNLPQPQTINYTNEQKQDFLKFTRERLTPDQRRVFNYFGKTIQEFDEQCLLFITGSAGCGKTYLIRKLMEACKVFGYKHDVVATTGVASMLTQGTTIHAYFHLNLRNESNIDKSSADAQRIRELQVLFIDEVSMMEKNLFHTVDNILRRMRSPDNVHYRKPFGGRHIVLVGDVAQLPVIQGKGIWDEPLFYEYFKIANLTTNKRQQDSRFLTVLNKIRLGNIDQQVEEYLNEHTIDGDLESNPHVFN</sequence>
<dbReference type="GO" id="GO:0006281">
    <property type="term" value="P:DNA repair"/>
    <property type="evidence" value="ECO:0007669"/>
    <property type="project" value="UniProtKB-KW"/>
</dbReference>
<name>A0A443RZC7_9ACAR</name>
<dbReference type="GO" id="GO:0005524">
    <property type="term" value="F:ATP binding"/>
    <property type="evidence" value="ECO:0007669"/>
    <property type="project" value="UniProtKB-KW"/>
</dbReference>
<dbReference type="SUPFAM" id="SSF52540">
    <property type="entry name" value="P-loop containing nucleoside triphosphate hydrolases"/>
    <property type="match status" value="2"/>
</dbReference>
<gene>
    <name evidence="3" type="ORF">B4U80_12046</name>
</gene>
<evidence type="ECO:0000313" key="3">
    <source>
        <dbReference type="EMBL" id="RWS20617.1"/>
    </source>
</evidence>
<evidence type="ECO:0000256" key="1">
    <source>
        <dbReference type="RuleBase" id="RU363044"/>
    </source>
</evidence>
<feature type="domain" description="DNA helicase Pif1-like DEAD-box helicase" evidence="2">
    <location>
        <begin position="297"/>
        <end position="496"/>
    </location>
</feature>
<dbReference type="PANTHER" id="PTHR47642">
    <property type="entry name" value="ATP-DEPENDENT DNA HELICASE"/>
    <property type="match status" value="1"/>
</dbReference>
<feature type="non-terminal residue" evidence="3">
    <location>
        <position position="517"/>
    </location>
</feature>
<comment type="caution">
    <text evidence="3">The sequence shown here is derived from an EMBL/GenBank/DDBJ whole genome shotgun (WGS) entry which is preliminary data.</text>
</comment>
<reference evidence="3 4" key="1">
    <citation type="journal article" date="2018" name="Gigascience">
        <title>Genomes of trombidid mites reveal novel predicted allergens and laterally-transferred genes associated with secondary metabolism.</title>
        <authorList>
            <person name="Dong X."/>
            <person name="Chaisiri K."/>
            <person name="Xia D."/>
            <person name="Armstrong S.D."/>
            <person name="Fang Y."/>
            <person name="Donnelly M.J."/>
            <person name="Kadowaki T."/>
            <person name="McGarry J.W."/>
            <person name="Darby A.C."/>
            <person name="Makepeace B.L."/>
        </authorList>
    </citation>
    <scope>NUCLEOTIDE SEQUENCE [LARGE SCALE GENOMIC DNA]</scope>
    <source>
        <strain evidence="3">UoL-UT</strain>
    </source>
</reference>
<comment type="cofactor">
    <cofactor evidence="1">
        <name>Mg(2+)</name>
        <dbReference type="ChEBI" id="CHEBI:18420"/>
    </cofactor>
</comment>
<dbReference type="InterPro" id="IPR010285">
    <property type="entry name" value="DNA_helicase_pif1-like_DEAD"/>
</dbReference>
<dbReference type="AlphaFoldDB" id="A0A443RZC7"/>
<dbReference type="EMBL" id="NCKV01016504">
    <property type="protein sequence ID" value="RWS20617.1"/>
    <property type="molecule type" value="Genomic_DNA"/>
</dbReference>
<evidence type="ECO:0000313" key="4">
    <source>
        <dbReference type="Proteomes" id="UP000288716"/>
    </source>
</evidence>
<dbReference type="STRING" id="299467.A0A443RZC7"/>
<keyword evidence="4" id="KW-1185">Reference proteome</keyword>
<protein>
    <recommendedName>
        <fullName evidence="1">ATP-dependent DNA helicase</fullName>
        <ecNumber evidence="1">5.6.2.3</ecNumber>
    </recommendedName>
</protein>
<keyword evidence="1" id="KW-0234">DNA repair</keyword>
<dbReference type="OrthoDB" id="6415621at2759"/>
<dbReference type="GO" id="GO:0006310">
    <property type="term" value="P:DNA recombination"/>
    <property type="evidence" value="ECO:0007669"/>
    <property type="project" value="UniProtKB-KW"/>
</dbReference>
<keyword evidence="1" id="KW-0547">Nucleotide-binding</keyword>
<keyword evidence="1" id="KW-0233">DNA recombination</keyword>
<proteinExistence type="inferred from homology"/>
<dbReference type="Proteomes" id="UP000288716">
    <property type="component" value="Unassembled WGS sequence"/>
</dbReference>
<accession>A0A443RZC7</accession>
<comment type="similarity">
    <text evidence="1">Belongs to the helicase family.</text>
</comment>
<dbReference type="InterPro" id="IPR027417">
    <property type="entry name" value="P-loop_NTPase"/>
</dbReference>
<keyword evidence="1" id="KW-0227">DNA damage</keyword>
<keyword evidence="1 3" id="KW-0347">Helicase</keyword>
<organism evidence="3 4">
    <name type="scientific">Leptotrombidium deliense</name>
    <dbReference type="NCBI Taxonomy" id="299467"/>
    <lineage>
        <taxon>Eukaryota</taxon>
        <taxon>Metazoa</taxon>
        <taxon>Ecdysozoa</taxon>
        <taxon>Arthropoda</taxon>
        <taxon>Chelicerata</taxon>
        <taxon>Arachnida</taxon>
        <taxon>Acari</taxon>
        <taxon>Acariformes</taxon>
        <taxon>Trombidiformes</taxon>
        <taxon>Prostigmata</taxon>
        <taxon>Anystina</taxon>
        <taxon>Parasitengona</taxon>
        <taxon>Trombiculoidea</taxon>
        <taxon>Trombiculidae</taxon>
        <taxon>Leptotrombidium</taxon>
    </lineage>
</organism>
<dbReference type="GO" id="GO:0016887">
    <property type="term" value="F:ATP hydrolysis activity"/>
    <property type="evidence" value="ECO:0007669"/>
    <property type="project" value="RHEA"/>
</dbReference>